<sequence>MLIRDGPVPVRKAGSPASKNTTNATVLGGIAKKMDMIEIISDSEEERINGSTTDVDPEEWIRQGPHRVGRESICSVVELSDDEDEKPAPRSQLPPAKTKPLTTKISFVPETPDLSSDEGSFNNELSGPLIDLPAKNLAPPSPPIQINESKPRVPKDIVTPPETPKRPKKAATDSITSPVISSTPETDETKETGTPTPKKTPRTKKLKPEEARVQEYARTLMTELCDSVFKGQIPAETPLKWNARLLKTAGRAKFCRHRDDTYDMSIELSTKVVDREERVRNTLSHELCHLAVFLIDGDLNPSHGVSWKKWANKVMRFRPDIVINATHTYEINYRFYWECVVCQHKYGRHTKSIKTDLQRCQCKGQLRPLFDDNATPKKAQGKNAAALPTSSPITRLESTGHSVPDSPSAKRSKQKKPSGGLSDSDILDLAESLGYNLTLTEVEE</sequence>
<dbReference type="GO" id="GO:0006950">
    <property type="term" value="P:response to stress"/>
    <property type="evidence" value="ECO:0007669"/>
    <property type="project" value="UniProtKB-ARBA"/>
</dbReference>
<dbReference type="SMART" id="SM00731">
    <property type="entry name" value="SprT"/>
    <property type="match status" value="1"/>
</dbReference>
<feature type="compositionally biased region" description="Polar residues" evidence="1">
    <location>
        <begin position="113"/>
        <end position="125"/>
    </location>
</feature>
<evidence type="ECO:0000256" key="1">
    <source>
        <dbReference type="SAM" id="MobiDB-lite"/>
    </source>
</evidence>
<dbReference type="InterPro" id="IPR006640">
    <property type="entry name" value="SprT-like_domain"/>
</dbReference>
<gene>
    <name evidence="3" type="ORF">SISSUDRAFT_1058259</name>
</gene>
<accession>A0A166HJV2</accession>
<evidence type="ECO:0000313" key="3">
    <source>
        <dbReference type="EMBL" id="KZT42792.1"/>
    </source>
</evidence>
<dbReference type="STRING" id="1314776.A0A166HJV2"/>
<evidence type="ECO:0000313" key="4">
    <source>
        <dbReference type="Proteomes" id="UP000076798"/>
    </source>
</evidence>
<dbReference type="Pfam" id="PF10263">
    <property type="entry name" value="SprT-like"/>
    <property type="match status" value="1"/>
</dbReference>
<feature type="region of interest" description="Disordered" evidence="1">
    <location>
        <begin position="1"/>
        <end position="21"/>
    </location>
</feature>
<feature type="region of interest" description="Disordered" evidence="1">
    <location>
        <begin position="44"/>
        <end position="67"/>
    </location>
</feature>
<feature type="compositionally biased region" description="Polar residues" evidence="1">
    <location>
        <begin position="388"/>
        <end position="401"/>
    </location>
</feature>
<evidence type="ECO:0000259" key="2">
    <source>
        <dbReference type="SMART" id="SM00731"/>
    </source>
</evidence>
<organism evidence="3 4">
    <name type="scientific">Sistotremastrum suecicum HHB10207 ss-3</name>
    <dbReference type="NCBI Taxonomy" id="1314776"/>
    <lineage>
        <taxon>Eukaryota</taxon>
        <taxon>Fungi</taxon>
        <taxon>Dikarya</taxon>
        <taxon>Basidiomycota</taxon>
        <taxon>Agaricomycotina</taxon>
        <taxon>Agaricomycetes</taxon>
        <taxon>Sistotremastrales</taxon>
        <taxon>Sistotremastraceae</taxon>
        <taxon>Sistotremastrum</taxon>
    </lineage>
</organism>
<dbReference type="AlphaFoldDB" id="A0A166HJV2"/>
<dbReference type="GO" id="GO:0005634">
    <property type="term" value="C:nucleus"/>
    <property type="evidence" value="ECO:0007669"/>
    <property type="project" value="TreeGrafter"/>
</dbReference>
<reference evidence="3 4" key="1">
    <citation type="journal article" date="2016" name="Mol. Biol. Evol.">
        <title>Comparative Genomics of Early-Diverging Mushroom-Forming Fungi Provides Insights into the Origins of Lignocellulose Decay Capabilities.</title>
        <authorList>
            <person name="Nagy L.G."/>
            <person name="Riley R."/>
            <person name="Tritt A."/>
            <person name="Adam C."/>
            <person name="Daum C."/>
            <person name="Floudas D."/>
            <person name="Sun H."/>
            <person name="Yadav J.S."/>
            <person name="Pangilinan J."/>
            <person name="Larsson K.H."/>
            <person name="Matsuura K."/>
            <person name="Barry K."/>
            <person name="Labutti K."/>
            <person name="Kuo R."/>
            <person name="Ohm R.A."/>
            <person name="Bhattacharya S.S."/>
            <person name="Shirouzu T."/>
            <person name="Yoshinaga Y."/>
            <person name="Martin F.M."/>
            <person name="Grigoriev I.V."/>
            <person name="Hibbett D.S."/>
        </authorList>
    </citation>
    <scope>NUCLEOTIDE SEQUENCE [LARGE SCALE GENOMIC DNA]</scope>
    <source>
        <strain evidence="3 4">HHB10207 ss-3</strain>
    </source>
</reference>
<dbReference type="EMBL" id="KV428011">
    <property type="protein sequence ID" value="KZT42792.1"/>
    <property type="molecule type" value="Genomic_DNA"/>
</dbReference>
<dbReference type="PANTHER" id="PTHR23099:SF0">
    <property type="entry name" value="GERM CELL NUCLEAR ACIDIC PROTEIN"/>
    <property type="match status" value="1"/>
</dbReference>
<feature type="domain" description="SprT-like" evidence="2">
    <location>
        <begin position="215"/>
        <end position="369"/>
    </location>
</feature>
<dbReference type="Proteomes" id="UP000076798">
    <property type="component" value="Unassembled WGS sequence"/>
</dbReference>
<name>A0A166HJV2_9AGAM</name>
<dbReference type="OrthoDB" id="20772at2759"/>
<protein>
    <recommendedName>
        <fullName evidence="2">SprT-like domain-containing protein</fullName>
    </recommendedName>
</protein>
<feature type="region of interest" description="Disordered" evidence="1">
    <location>
        <begin position="371"/>
        <end position="425"/>
    </location>
</feature>
<feature type="compositionally biased region" description="Polar residues" evidence="1">
    <location>
        <begin position="173"/>
        <end position="182"/>
    </location>
</feature>
<feature type="region of interest" description="Disordered" evidence="1">
    <location>
        <begin position="79"/>
        <end position="209"/>
    </location>
</feature>
<dbReference type="PANTHER" id="PTHR23099">
    <property type="entry name" value="TRANSCRIPTIONAL REGULATOR"/>
    <property type="match status" value="1"/>
</dbReference>
<proteinExistence type="predicted"/>
<keyword evidence="4" id="KW-1185">Reference proteome</keyword>